<evidence type="ECO:0000313" key="5">
    <source>
        <dbReference type="EMBL" id="PSK34949.1"/>
    </source>
</evidence>
<dbReference type="CDD" id="cd12148">
    <property type="entry name" value="fungal_TF_MHR"/>
    <property type="match status" value="1"/>
</dbReference>
<dbReference type="InterPro" id="IPR007219">
    <property type="entry name" value="XnlR_reg_dom"/>
</dbReference>
<dbReference type="CDD" id="cd09236">
    <property type="entry name" value="V_AnPalA_UmRIM20_like"/>
    <property type="match status" value="1"/>
</dbReference>
<name>A0A2P7YG62_9PEZI</name>
<evidence type="ECO:0000256" key="1">
    <source>
        <dbReference type="ARBA" id="ARBA00023242"/>
    </source>
</evidence>
<dbReference type="Proteomes" id="UP000243723">
    <property type="component" value="Unassembled WGS sequence"/>
</dbReference>
<evidence type="ECO:0000256" key="3">
    <source>
        <dbReference type="SAM" id="Coils"/>
    </source>
</evidence>
<dbReference type="InterPro" id="IPR025304">
    <property type="entry name" value="ALIX_V_dom"/>
</dbReference>
<proteinExistence type="inferred from homology"/>
<dbReference type="Pfam" id="PF13949">
    <property type="entry name" value="ALIX_LYPXL_bnd"/>
    <property type="match status" value="1"/>
</dbReference>
<dbReference type="InterPro" id="IPR038499">
    <property type="entry name" value="BRO1_sf"/>
</dbReference>
<keyword evidence="1" id="KW-0539">Nucleus</keyword>
<dbReference type="Pfam" id="PF04082">
    <property type="entry name" value="Fungal_trans"/>
    <property type="match status" value="1"/>
</dbReference>
<feature type="coiled-coil region" evidence="3">
    <location>
        <begin position="623"/>
        <end position="653"/>
    </location>
</feature>
<sequence length="1461" mass="165374">MASNILLLPFRRTHNISLKDAIKRYISSKYDQHPQMFVNDLEAIDQLRHDAVNALEPHHSGIRKLHIYAAQLVWMGSKFPIDIGVEFVWYPALGYNTHRPVSQDNLRFELVNILFNLASMYSQLALSSNRSTGEGLKAACNYFCLAAGVISHIKTALIPDMRTTPPEDMDSPTLESVEHLMLAEAQECFWQKAVKDGLKDASIAKLAAKVSDFYSQAGDWGVKSDAISSEWIHHMNAKHHHFAAAAQYRAACDCLEKRKYGEEVARLRDSVTCVNEALKESRYINKAVQADLNGLKTRVQEDLKRAEKDNDMIYLLPVPSKPELKTLDRATMVVAKVPPEVSDPLSMLGERGELGRALFTKLVPYSVHVAASIYTDRRDSLVNEKVVQRLEALTTRIHEVMQSLNLPGSLQALEKPLGLPPALAAHAQEIRQQNGIQRLHRVMADTEKLKRNDRAIYQEGVDLLRSEAAEDEASRRKFGTARWSRPPSNEAMPQLYQRITEIDGYLNQAANSDRKLQNQLQQSESLIRLLAGTDRDLEDYVPSSRRATMTAKVEREANSLRSTLNDLGRLESRRKRKIENTRAKAKSDDVHHDLLDEAARLEREHPMQSLEAVQFEDFFDKRLEMYQVDRDEVNAEEREQEELLTRLHQANNALAMARCGDSSTKEREQALQKLENAYLSYKDIISNLETGRSFYNDLAAVVTRFRDDCRSFVYQRRAEAAQLEGDLSTALAQMSLQSANNTMLRQQKQQDSNAVRNEGARAGITAEPLVAPTPTRASVVPPACDSTKPACSACTSVYHTECSYDTDTEPARKPPSRRPSAKLDVIPSTISGLKNIIENLQSQPDSDIILLNQLKNAQIRLESLALASSSSDTPLTPVSSIASSAASSTHDTSSTQLLNVPILDFEKRSPISTNAIFDASFTSASWFERPLSQELVGELFDIYFMYHHAYFPLFSAQHFLSDFHTGRVQFCSSLLIYAIMSTACNYWKGKLQTEGNTTQHAGEYGEHFANICERKLFNNKDNSLTTIQALAILGLRDGATGDLNAAYKRHGAAIRMAFDMNMHVAESTENEEIDPLELEVRRLTFWGLYNIEVALGIFAGKVPQIHATSIGIYKRKQNIGSEGDKLTGSKASFSEKRDSFMLQPPQGRRYSDNDMNQEIDQLRYVSHFCELSKLANEVNLTYYAPQTKIGVTDIHYALQRYLSWEHQLPVDYKNVELGPAKIAYLHMYYKQLVIQLLRPFQAYGIEKLGLPARQMCLERATQIMRLWHHLKSQWLTWELHMLVLCPLRDAAHIFLFNLHEPSAASFILELVDDLRTLSFLHPMGARVIDSLYAVVSQYNIDYPRGLFDRHFQDQKGRESTYPVNTAAFTTRAKIDLDAIHHQIVYQDASSGQFAPQTQMQEYGQYQDMNVAPHEQAAYLSRPEYQQYLVNQQMTGAQMPMGYQVMQPYQGQVPNVPPQSRP</sequence>
<gene>
    <name evidence="5" type="ORF">B9Z65_1532</name>
</gene>
<dbReference type="OrthoDB" id="64867at2759"/>
<dbReference type="STRING" id="40998.A0A2P7YG62"/>
<comment type="caution">
    <text evidence="5">The sequence shown here is derived from an EMBL/GenBank/DDBJ whole genome shotgun (WGS) entry which is preliminary data.</text>
</comment>
<dbReference type="Gene3D" id="1.20.140.50">
    <property type="entry name" value="alix/aip1 like domains"/>
    <property type="match status" value="1"/>
</dbReference>
<dbReference type="PANTHER" id="PTHR23030:SF39">
    <property type="entry name" value="PROGRAMMED CELL DEATH 6-INTERACTING PROTEIN"/>
    <property type="match status" value="1"/>
</dbReference>
<evidence type="ECO:0000313" key="6">
    <source>
        <dbReference type="Proteomes" id="UP000243723"/>
    </source>
</evidence>
<dbReference type="GO" id="GO:0008270">
    <property type="term" value="F:zinc ion binding"/>
    <property type="evidence" value="ECO:0007669"/>
    <property type="project" value="InterPro"/>
</dbReference>
<comment type="similarity">
    <text evidence="2">Belongs to the palA/RIM20 family.</text>
</comment>
<evidence type="ECO:0000256" key="2">
    <source>
        <dbReference type="ARBA" id="ARBA00038154"/>
    </source>
</evidence>
<dbReference type="PROSITE" id="PS51180">
    <property type="entry name" value="BRO1"/>
    <property type="match status" value="1"/>
</dbReference>
<dbReference type="PANTHER" id="PTHR23030">
    <property type="entry name" value="PCD6 INTERACTING PROTEIN-RELATED"/>
    <property type="match status" value="1"/>
</dbReference>
<dbReference type="Gene3D" id="1.25.40.280">
    <property type="entry name" value="alix/aip1 like domains"/>
    <property type="match status" value="1"/>
</dbReference>
<organism evidence="5 6">
    <name type="scientific">Elsinoe australis</name>
    <dbReference type="NCBI Taxonomy" id="40998"/>
    <lineage>
        <taxon>Eukaryota</taxon>
        <taxon>Fungi</taxon>
        <taxon>Dikarya</taxon>
        <taxon>Ascomycota</taxon>
        <taxon>Pezizomycotina</taxon>
        <taxon>Dothideomycetes</taxon>
        <taxon>Dothideomycetidae</taxon>
        <taxon>Myriangiales</taxon>
        <taxon>Elsinoaceae</taxon>
        <taxon>Elsinoe</taxon>
    </lineage>
</organism>
<keyword evidence="3" id="KW-0175">Coiled coil</keyword>
<dbReference type="GO" id="GO:0006351">
    <property type="term" value="P:DNA-templated transcription"/>
    <property type="evidence" value="ECO:0007669"/>
    <property type="project" value="InterPro"/>
</dbReference>
<dbReference type="InterPro" id="IPR004328">
    <property type="entry name" value="BRO1_dom"/>
</dbReference>
<keyword evidence="6" id="KW-1185">Reference proteome</keyword>
<reference evidence="5 6" key="1">
    <citation type="submission" date="2017-05" db="EMBL/GenBank/DDBJ databases">
        <title>Draft genome sequence of Elsinoe australis.</title>
        <authorList>
            <person name="Cheng Q."/>
        </authorList>
    </citation>
    <scope>NUCLEOTIDE SEQUENCE [LARGE SCALE GENOMIC DNA]</scope>
    <source>
        <strain evidence="5 6">NL1</strain>
    </source>
</reference>
<accession>A0A2P7YG62</accession>
<feature type="domain" description="BRO1" evidence="4">
    <location>
        <begin position="4"/>
        <end position="397"/>
    </location>
</feature>
<dbReference type="Gene3D" id="1.20.120.560">
    <property type="entry name" value="alix/aip1 in complex with the ypdl late domain"/>
    <property type="match status" value="1"/>
</dbReference>
<dbReference type="Pfam" id="PF03097">
    <property type="entry name" value="BRO1"/>
    <property type="match status" value="1"/>
</dbReference>
<dbReference type="SMART" id="SM01041">
    <property type="entry name" value="BRO1"/>
    <property type="match status" value="1"/>
</dbReference>
<dbReference type="EMBL" id="NHZQ01000445">
    <property type="protein sequence ID" value="PSK34949.1"/>
    <property type="molecule type" value="Genomic_DNA"/>
</dbReference>
<dbReference type="GO" id="GO:0003677">
    <property type="term" value="F:DNA binding"/>
    <property type="evidence" value="ECO:0007669"/>
    <property type="project" value="InterPro"/>
</dbReference>
<evidence type="ECO:0000259" key="4">
    <source>
        <dbReference type="PROSITE" id="PS51180"/>
    </source>
</evidence>
<dbReference type="CDD" id="cd09241">
    <property type="entry name" value="BRO1_ScRim20-like"/>
    <property type="match status" value="1"/>
</dbReference>
<dbReference type="GO" id="GO:0005768">
    <property type="term" value="C:endosome"/>
    <property type="evidence" value="ECO:0007669"/>
    <property type="project" value="TreeGrafter"/>
</dbReference>
<protein>
    <submittedName>
        <fullName evidence="5">pH-response regulator protein palA/RIM20</fullName>
    </submittedName>
</protein>